<keyword evidence="3" id="KW-1185">Reference proteome</keyword>
<gene>
    <name evidence="2" type="ORF">N7537_011185</name>
</gene>
<feature type="compositionally biased region" description="Basic and acidic residues" evidence="1">
    <location>
        <begin position="201"/>
        <end position="211"/>
    </location>
</feature>
<name>A0AAD6DMK3_9EURO</name>
<accession>A0AAD6DMK3</accession>
<reference evidence="2" key="1">
    <citation type="journal article" date="2023" name="IMA Fungus">
        <title>Comparative genomic study of the Penicillium genus elucidates a diverse pangenome and 15 lateral gene transfer events.</title>
        <authorList>
            <person name="Petersen C."/>
            <person name="Sorensen T."/>
            <person name="Nielsen M.R."/>
            <person name="Sondergaard T.E."/>
            <person name="Sorensen J.L."/>
            <person name="Fitzpatrick D.A."/>
            <person name="Frisvad J.C."/>
            <person name="Nielsen K.L."/>
        </authorList>
    </citation>
    <scope>NUCLEOTIDE SEQUENCE</scope>
    <source>
        <strain evidence="2">IBT 12815</strain>
    </source>
</reference>
<feature type="region of interest" description="Disordered" evidence="1">
    <location>
        <begin position="34"/>
        <end position="63"/>
    </location>
</feature>
<feature type="compositionally biased region" description="Low complexity" evidence="1">
    <location>
        <begin position="225"/>
        <end position="235"/>
    </location>
</feature>
<protein>
    <submittedName>
        <fullName evidence="2">Uncharacterized protein</fullName>
    </submittedName>
</protein>
<dbReference type="EMBL" id="JAQJAE010000006">
    <property type="protein sequence ID" value="KAJ5588507.1"/>
    <property type="molecule type" value="Genomic_DNA"/>
</dbReference>
<feature type="compositionally biased region" description="Low complexity" evidence="1">
    <location>
        <begin position="260"/>
        <end position="269"/>
    </location>
</feature>
<dbReference type="AlphaFoldDB" id="A0AAD6DMK3"/>
<reference evidence="2" key="2">
    <citation type="submission" date="2023-01" db="EMBL/GenBank/DDBJ databases">
        <authorList>
            <person name="Petersen C."/>
        </authorList>
    </citation>
    <scope>NUCLEOTIDE SEQUENCE</scope>
    <source>
        <strain evidence="2">IBT 12815</strain>
    </source>
</reference>
<evidence type="ECO:0000313" key="2">
    <source>
        <dbReference type="EMBL" id="KAJ5588507.1"/>
    </source>
</evidence>
<comment type="caution">
    <text evidence="2">The sequence shown here is derived from an EMBL/GenBank/DDBJ whole genome shotgun (WGS) entry which is preliminary data.</text>
</comment>
<feature type="compositionally biased region" description="Polar residues" evidence="1">
    <location>
        <begin position="44"/>
        <end position="63"/>
    </location>
</feature>
<dbReference type="Proteomes" id="UP001213799">
    <property type="component" value="Unassembled WGS sequence"/>
</dbReference>
<dbReference type="GeneID" id="81592481"/>
<organism evidence="2 3">
    <name type="scientific">Penicillium hordei</name>
    <dbReference type="NCBI Taxonomy" id="40994"/>
    <lineage>
        <taxon>Eukaryota</taxon>
        <taxon>Fungi</taxon>
        <taxon>Dikarya</taxon>
        <taxon>Ascomycota</taxon>
        <taxon>Pezizomycotina</taxon>
        <taxon>Eurotiomycetes</taxon>
        <taxon>Eurotiomycetidae</taxon>
        <taxon>Eurotiales</taxon>
        <taxon>Aspergillaceae</taxon>
        <taxon>Penicillium</taxon>
    </lineage>
</organism>
<evidence type="ECO:0000256" key="1">
    <source>
        <dbReference type="SAM" id="MobiDB-lite"/>
    </source>
</evidence>
<feature type="region of interest" description="Disordered" evidence="1">
    <location>
        <begin position="200"/>
        <end position="269"/>
    </location>
</feature>
<dbReference type="RefSeq" id="XP_056747526.1">
    <property type="nucleotide sequence ID" value="XM_056902239.1"/>
</dbReference>
<sequence>MSLGQDVIVGQSVKGAIEEDDKLLYNYVYDSPAHAASRPRHTDPASSSRTHTHTQPWSTGASVQSLITKSNEAKERHDFDKAKSLLLQIPDKTILEPLLAALDIARESLIQANKDFGGEAKKAEMKEWELEKTEEYIEQLKEYPDPCFEPVGLDHNYENAEMTGNPRRIGHHQGLFRAYKRKYGSFRGKPDGFRKAQIMGADRRSARDKAWYAHPTRARKTELESQPQSRPQPQQVDIAEGLRVLERVQTEARPQPQSPQPDIDQDSPC</sequence>
<evidence type="ECO:0000313" key="3">
    <source>
        <dbReference type="Proteomes" id="UP001213799"/>
    </source>
</evidence>
<proteinExistence type="predicted"/>